<sequence>MTSIESKSAELDDNVSQKTMEKDVLSNFGHSLYSVVRLLESEQDSESMGNAGSRENVDVVTNLVKPIREMIYKAFRQSDNEAIQDVLSQIHQILVSATNEKSESTANSSAMVFNQPIMGDLLVRCLAHYLCMSVPPSWLNKLCRYMLERIGSIVKQFLNFKHYFACHFSFDDKRARLFVLQCALHRRFPLLASEGCSSILWNQGMLSVQSVEIAGRAPAGVDDGREDVGARNERDQSKGKLPCVVMCTHMDNLDRIRKICDRHGLWLHVEGASTSLLLAASSSLPTATRVMMSYADSISCQPFEWFQFRNDSKSYAKNSPANAFGVSSSSSHHHHPLLILLRPIISV</sequence>
<dbReference type="AlphaFoldDB" id="X6MK98"/>
<dbReference type="Gene3D" id="3.40.640.10">
    <property type="entry name" value="Type I PLP-dependent aspartate aminotransferase-like (Major domain)"/>
    <property type="match status" value="1"/>
</dbReference>
<gene>
    <name evidence="1" type="ORF">RFI_23281</name>
</gene>
<protein>
    <submittedName>
        <fullName evidence="1">Uncharacterized protein</fullName>
    </submittedName>
</protein>
<evidence type="ECO:0000313" key="1">
    <source>
        <dbReference type="EMBL" id="ETO14086.1"/>
    </source>
</evidence>
<dbReference type="OrthoDB" id="639767at2759"/>
<dbReference type="EMBL" id="ASPP01020220">
    <property type="protein sequence ID" value="ETO14086.1"/>
    <property type="molecule type" value="Genomic_DNA"/>
</dbReference>
<comment type="caution">
    <text evidence="1">The sequence shown here is derived from an EMBL/GenBank/DDBJ whole genome shotgun (WGS) entry which is preliminary data.</text>
</comment>
<organism evidence="1 2">
    <name type="scientific">Reticulomyxa filosa</name>
    <dbReference type="NCBI Taxonomy" id="46433"/>
    <lineage>
        <taxon>Eukaryota</taxon>
        <taxon>Sar</taxon>
        <taxon>Rhizaria</taxon>
        <taxon>Retaria</taxon>
        <taxon>Foraminifera</taxon>
        <taxon>Monothalamids</taxon>
        <taxon>Reticulomyxidae</taxon>
        <taxon>Reticulomyxa</taxon>
    </lineage>
</organism>
<accession>X6MK98</accession>
<dbReference type="InterPro" id="IPR015424">
    <property type="entry name" value="PyrdxlP-dep_Trfase"/>
</dbReference>
<evidence type="ECO:0000313" key="2">
    <source>
        <dbReference type="Proteomes" id="UP000023152"/>
    </source>
</evidence>
<keyword evidence="2" id="KW-1185">Reference proteome</keyword>
<dbReference type="SUPFAM" id="SSF53383">
    <property type="entry name" value="PLP-dependent transferases"/>
    <property type="match status" value="1"/>
</dbReference>
<dbReference type="Proteomes" id="UP000023152">
    <property type="component" value="Unassembled WGS sequence"/>
</dbReference>
<dbReference type="InterPro" id="IPR015421">
    <property type="entry name" value="PyrdxlP-dep_Trfase_major"/>
</dbReference>
<feature type="non-terminal residue" evidence="1">
    <location>
        <position position="347"/>
    </location>
</feature>
<reference evidence="1 2" key="1">
    <citation type="journal article" date="2013" name="Curr. Biol.">
        <title>The Genome of the Foraminiferan Reticulomyxa filosa.</title>
        <authorList>
            <person name="Glockner G."/>
            <person name="Hulsmann N."/>
            <person name="Schleicher M."/>
            <person name="Noegel A.A."/>
            <person name="Eichinger L."/>
            <person name="Gallinger C."/>
            <person name="Pawlowski J."/>
            <person name="Sierra R."/>
            <person name="Euteneuer U."/>
            <person name="Pillet L."/>
            <person name="Moustafa A."/>
            <person name="Platzer M."/>
            <person name="Groth M."/>
            <person name="Szafranski K."/>
            <person name="Schliwa M."/>
        </authorList>
    </citation>
    <scope>NUCLEOTIDE SEQUENCE [LARGE SCALE GENOMIC DNA]</scope>
</reference>
<name>X6MK98_RETFI</name>
<proteinExistence type="predicted"/>